<feature type="compositionally biased region" description="Pro residues" evidence="1">
    <location>
        <begin position="215"/>
        <end position="232"/>
    </location>
</feature>
<dbReference type="PROSITE" id="PS51257">
    <property type="entry name" value="PROKAR_LIPOPROTEIN"/>
    <property type="match status" value="1"/>
</dbReference>
<sequence length="232" mass="23338">MDLRQRGVLGGAVVILLGCTLAAGCGGERKVRLATTPLPLQPSGLAVGGDVQAHSSNVAQARLSEDQVRQIADACRAATDLPQVGSDCSEKIKEAFRRSGKTPCRAKRDPCLVAKVAPGAPTTAPGAQVVKYFEITDPRPPGESLCGPTQVCLRVGASSSEVFNKIVGTAGRPAGPSETGGPSVSPSATVSSPPGQQTTVPAPAPSETGSTAPQTPEPGPPQPPQPGPSGSP</sequence>
<keyword evidence="3" id="KW-1185">Reference proteome</keyword>
<evidence type="ECO:0000313" key="2">
    <source>
        <dbReference type="EMBL" id="GAA4066739.1"/>
    </source>
</evidence>
<feature type="region of interest" description="Disordered" evidence="1">
    <location>
        <begin position="168"/>
        <end position="232"/>
    </location>
</feature>
<dbReference type="RefSeq" id="WP_344944545.1">
    <property type="nucleotide sequence ID" value="NZ_BAAAZG010000011.1"/>
</dbReference>
<comment type="caution">
    <text evidence="2">The sequence shown here is derived from an EMBL/GenBank/DDBJ whole genome shotgun (WGS) entry which is preliminary data.</text>
</comment>
<evidence type="ECO:0000256" key="1">
    <source>
        <dbReference type="SAM" id="MobiDB-lite"/>
    </source>
</evidence>
<organism evidence="2 3">
    <name type="scientific">Actinomadura miaoliensis</name>
    <dbReference type="NCBI Taxonomy" id="430685"/>
    <lineage>
        <taxon>Bacteria</taxon>
        <taxon>Bacillati</taxon>
        <taxon>Actinomycetota</taxon>
        <taxon>Actinomycetes</taxon>
        <taxon>Streptosporangiales</taxon>
        <taxon>Thermomonosporaceae</taxon>
        <taxon>Actinomadura</taxon>
    </lineage>
</organism>
<protein>
    <recommendedName>
        <fullName evidence="4">DUF4333 domain-containing protein</fullName>
    </recommendedName>
</protein>
<accession>A0ABP7VGK9</accession>
<dbReference type="EMBL" id="BAAAZG010000011">
    <property type="protein sequence ID" value="GAA4066739.1"/>
    <property type="molecule type" value="Genomic_DNA"/>
</dbReference>
<evidence type="ECO:0000313" key="3">
    <source>
        <dbReference type="Proteomes" id="UP001500683"/>
    </source>
</evidence>
<proteinExistence type="predicted"/>
<dbReference type="Proteomes" id="UP001500683">
    <property type="component" value="Unassembled WGS sequence"/>
</dbReference>
<feature type="compositionally biased region" description="Low complexity" evidence="1">
    <location>
        <begin position="182"/>
        <end position="194"/>
    </location>
</feature>
<evidence type="ECO:0008006" key="4">
    <source>
        <dbReference type="Google" id="ProtNLM"/>
    </source>
</evidence>
<gene>
    <name evidence="2" type="ORF">GCM10022214_21490</name>
</gene>
<reference evidence="3" key="1">
    <citation type="journal article" date="2019" name="Int. J. Syst. Evol. Microbiol.">
        <title>The Global Catalogue of Microorganisms (GCM) 10K type strain sequencing project: providing services to taxonomists for standard genome sequencing and annotation.</title>
        <authorList>
            <consortium name="The Broad Institute Genomics Platform"/>
            <consortium name="The Broad Institute Genome Sequencing Center for Infectious Disease"/>
            <person name="Wu L."/>
            <person name="Ma J."/>
        </authorList>
    </citation>
    <scope>NUCLEOTIDE SEQUENCE [LARGE SCALE GENOMIC DNA]</scope>
    <source>
        <strain evidence="3">JCM 16702</strain>
    </source>
</reference>
<name>A0ABP7VGK9_9ACTN</name>